<dbReference type="PROSITE" id="PS50035">
    <property type="entry name" value="PLD"/>
    <property type="match status" value="2"/>
</dbReference>
<feature type="domain" description="PLD phosphodiesterase" evidence="7">
    <location>
        <begin position="392"/>
        <end position="419"/>
    </location>
</feature>
<dbReference type="InterPro" id="IPR025202">
    <property type="entry name" value="PLD-like_dom"/>
</dbReference>
<evidence type="ECO:0000259" key="7">
    <source>
        <dbReference type="PROSITE" id="PS50035"/>
    </source>
</evidence>
<gene>
    <name evidence="8" type="ORF">QEH59_04495</name>
</gene>
<dbReference type="EMBL" id="JARXIC010000005">
    <property type="protein sequence ID" value="MDQ8193668.1"/>
    <property type="molecule type" value="Genomic_DNA"/>
</dbReference>
<proteinExistence type="predicted"/>
<comment type="subcellular location">
    <subcellularLocation>
        <location evidence="1">Cell membrane</location>
        <topology evidence="1">Multi-pass membrane protein</topology>
    </subcellularLocation>
</comment>
<dbReference type="Pfam" id="PF13091">
    <property type="entry name" value="PLDc_2"/>
    <property type="match status" value="2"/>
</dbReference>
<reference evidence="8 9" key="1">
    <citation type="submission" date="2023-04" db="EMBL/GenBank/DDBJ databases">
        <title>A novel bacteria isolated from coastal sediment.</title>
        <authorList>
            <person name="Liu X.-J."/>
            <person name="Du Z.-J."/>
        </authorList>
    </citation>
    <scope>NUCLEOTIDE SEQUENCE [LARGE SCALE GENOMIC DNA]</scope>
    <source>
        <strain evidence="8 9">SDUM461004</strain>
    </source>
</reference>
<evidence type="ECO:0000256" key="4">
    <source>
        <dbReference type="ARBA" id="ARBA00022989"/>
    </source>
</evidence>
<evidence type="ECO:0000256" key="3">
    <source>
        <dbReference type="ARBA" id="ARBA00022692"/>
    </source>
</evidence>
<evidence type="ECO:0000313" key="9">
    <source>
        <dbReference type="Proteomes" id="UP001243717"/>
    </source>
</evidence>
<dbReference type="PANTHER" id="PTHR21248:SF22">
    <property type="entry name" value="PHOSPHOLIPASE D"/>
    <property type="match status" value="1"/>
</dbReference>
<organism evidence="8 9">
    <name type="scientific">Thalassobacterium sedimentorum</name>
    <dbReference type="NCBI Taxonomy" id="3041258"/>
    <lineage>
        <taxon>Bacteria</taxon>
        <taxon>Pseudomonadati</taxon>
        <taxon>Verrucomicrobiota</taxon>
        <taxon>Opitutia</taxon>
        <taxon>Puniceicoccales</taxon>
        <taxon>Coraliomargaritaceae</taxon>
        <taxon>Thalassobacterium</taxon>
    </lineage>
</organism>
<evidence type="ECO:0000256" key="2">
    <source>
        <dbReference type="ARBA" id="ARBA00022475"/>
    </source>
</evidence>
<evidence type="ECO:0000256" key="1">
    <source>
        <dbReference type="ARBA" id="ARBA00004651"/>
    </source>
</evidence>
<dbReference type="SMART" id="SM00155">
    <property type="entry name" value="PLDc"/>
    <property type="match status" value="2"/>
</dbReference>
<dbReference type="Gene3D" id="3.30.870.10">
    <property type="entry name" value="Endonuclease Chain A"/>
    <property type="match status" value="2"/>
</dbReference>
<dbReference type="SUPFAM" id="SSF56024">
    <property type="entry name" value="Phospholipase D/nuclease"/>
    <property type="match status" value="2"/>
</dbReference>
<dbReference type="RefSeq" id="WP_308984151.1">
    <property type="nucleotide sequence ID" value="NZ_JARXIC010000005.1"/>
</dbReference>
<sequence>MWTWINEQIVDPLIQLLGGSLVFILTNFTAILGFVLALLIIRRVFEEKRNPSNFFAWFFIVIFMPIIGVPLYFMFGGRKSRKLVKNKLEVTHRALDIVQQRSGINRAIQRTHSQGNHFELLPNGEAAFQRMCHEIETAEHTIHIATYILGNDITGQAIVDRLTERAQAGIQVRLLLDSLGSWNCTRAARYKIRQAGGKVAMFMPVLPIQTQTSSNLRNHRKIAIFDNYRAITGGQNLDTRFMGAHANSERFIDFSVVTQGPAVATFTHTFIADWAFSNKESPARYQALLQYVPEEAGNSTTEIITSGPDAPNDPLWEQIVRIIQEFKQHLTIITPYFIPDEVIFRSLIVKAHTGRHIRLILPLKSNQGLTDIARYHYLRQLDKAGVDIQFYTPRMMHGKLILADGKIAMTGSANMDMRSLFVNFEIGQLHYTVRDITLLTQWAETLMQDCISYREAIRRRDLMPNRMIEDLVHLIAPML</sequence>
<dbReference type="Pfam" id="PF13396">
    <property type="entry name" value="PLDc_N"/>
    <property type="match status" value="1"/>
</dbReference>
<evidence type="ECO:0000256" key="5">
    <source>
        <dbReference type="ARBA" id="ARBA00023136"/>
    </source>
</evidence>
<name>A0ABU1AHK6_9BACT</name>
<dbReference type="PANTHER" id="PTHR21248">
    <property type="entry name" value="CARDIOLIPIN SYNTHASE"/>
    <property type="match status" value="1"/>
</dbReference>
<keyword evidence="3 6" id="KW-0812">Transmembrane</keyword>
<dbReference type="Proteomes" id="UP001243717">
    <property type="component" value="Unassembled WGS sequence"/>
</dbReference>
<protein>
    <submittedName>
        <fullName evidence="8">Phospholipase D-like domain-containing protein</fullName>
    </submittedName>
</protein>
<feature type="domain" description="PLD phosphodiesterase" evidence="7">
    <location>
        <begin position="214"/>
        <end position="241"/>
    </location>
</feature>
<evidence type="ECO:0000256" key="6">
    <source>
        <dbReference type="SAM" id="Phobius"/>
    </source>
</evidence>
<feature type="transmembrane region" description="Helical" evidence="6">
    <location>
        <begin position="53"/>
        <end position="75"/>
    </location>
</feature>
<keyword evidence="2" id="KW-1003">Cell membrane</keyword>
<keyword evidence="4 6" id="KW-1133">Transmembrane helix</keyword>
<dbReference type="InterPro" id="IPR027379">
    <property type="entry name" value="CLS_N"/>
</dbReference>
<dbReference type="InterPro" id="IPR001736">
    <property type="entry name" value="PLipase_D/transphosphatidylase"/>
</dbReference>
<keyword evidence="5 6" id="KW-0472">Membrane</keyword>
<accession>A0ABU1AHK6</accession>
<comment type="caution">
    <text evidence="8">The sequence shown here is derived from an EMBL/GenBank/DDBJ whole genome shotgun (WGS) entry which is preliminary data.</text>
</comment>
<evidence type="ECO:0000313" key="8">
    <source>
        <dbReference type="EMBL" id="MDQ8193668.1"/>
    </source>
</evidence>
<keyword evidence="9" id="KW-1185">Reference proteome</keyword>
<feature type="transmembrane region" description="Helical" evidence="6">
    <location>
        <begin position="20"/>
        <end position="41"/>
    </location>
</feature>